<dbReference type="Pfam" id="PF02769">
    <property type="entry name" value="AIRS_C"/>
    <property type="match status" value="1"/>
</dbReference>
<evidence type="ECO:0000259" key="14">
    <source>
        <dbReference type="Pfam" id="PF00586"/>
    </source>
</evidence>
<dbReference type="SUPFAM" id="SSF56042">
    <property type="entry name" value="PurM C-terminal domain-like"/>
    <property type="match status" value="1"/>
</dbReference>
<evidence type="ECO:0000256" key="10">
    <source>
        <dbReference type="ARBA" id="ARBA00032931"/>
    </source>
</evidence>
<feature type="domain" description="PurM-like C-terminal" evidence="15">
    <location>
        <begin position="177"/>
        <end position="341"/>
    </location>
</feature>
<dbReference type="PANTHER" id="PTHR10520">
    <property type="entry name" value="TRIFUNCTIONAL PURINE BIOSYNTHETIC PROTEIN ADENOSINE-3-RELATED"/>
    <property type="match status" value="1"/>
</dbReference>
<dbReference type="HAMAP" id="MF_00741">
    <property type="entry name" value="AIRS"/>
    <property type="match status" value="1"/>
</dbReference>
<dbReference type="Proteomes" id="UP000236752">
    <property type="component" value="Unassembled WGS sequence"/>
</dbReference>
<dbReference type="OrthoDB" id="9777881at2"/>
<dbReference type="InterPro" id="IPR004733">
    <property type="entry name" value="PurM_cligase"/>
</dbReference>
<evidence type="ECO:0000256" key="4">
    <source>
        <dbReference type="ARBA" id="ARBA00020367"/>
    </source>
</evidence>
<evidence type="ECO:0000256" key="2">
    <source>
        <dbReference type="ARBA" id="ARBA00010280"/>
    </source>
</evidence>
<evidence type="ECO:0000256" key="1">
    <source>
        <dbReference type="ARBA" id="ARBA00004686"/>
    </source>
</evidence>
<dbReference type="InterPro" id="IPR016188">
    <property type="entry name" value="PurM-like_N"/>
</dbReference>
<keyword evidence="7 13" id="KW-0658">Purine biosynthesis</keyword>
<feature type="domain" description="PurM-like N-terminal" evidence="14">
    <location>
        <begin position="61"/>
        <end position="166"/>
    </location>
</feature>
<dbReference type="GO" id="GO:0005829">
    <property type="term" value="C:cytosol"/>
    <property type="evidence" value="ECO:0007669"/>
    <property type="project" value="TreeGrafter"/>
</dbReference>
<evidence type="ECO:0000256" key="11">
    <source>
        <dbReference type="ARBA" id="ARBA00033093"/>
    </source>
</evidence>
<dbReference type="FunFam" id="3.30.1330.10:FF:000001">
    <property type="entry name" value="Phosphoribosylformylglycinamidine cyclo-ligase"/>
    <property type="match status" value="1"/>
</dbReference>
<dbReference type="GO" id="GO:0046084">
    <property type="term" value="P:adenine biosynthetic process"/>
    <property type="evidence" value="ECO:0007669"/>
    <property type="project" value="TreeGrafter"/>
</dbReference>
<evidence type="ECO:0000313" key="16">
    <source>
        <dbReference type="EMBL" id="SEF93055.1"/>
    </source>
</evidence>
<dbReference type="CDD" id="cd02196">
    <property type="entry name" value="PurM"/>
    <property type="match status" value="1"/>
</dbReference>
<dbReference type="NCBIfam" id="TIGR00878">
    <property type="entry name" value="purM"/>
    <property type="match status" value="1"/>
</dbReference>
<dbReference type="SUPFAM" id="SSF55326">
    <property type="entry name" value="PurM N-terminal domain-like"/>
    <property type="match status" value="1"/>
</dbReference>
<evidence type="ECO:0000256" key="5">
    <source>
        <dbReference type="ARBA" id="ARBA00022598"/>
    </source>
</evidence>
<dbReference type="Pfam" id="PF00586">
    <property type="entry name" value="AIRS"/>
    <property type="match status" value="1"/>
</dbReference>
<evidence type="ECO:0000256" key="12">
    <source>
        <dbReference type="ARBA" id="ARBA00049057"/>
    </source>
</evidence>
<keyword evidence="17" id="KW-1185">Reference proteome</keyword>
<keyword evidence="5 13" id="KW-0436">Ligase</keyword>
<dbReference type="UniPathway" id="UPA00074">
    <property type="reaction ID" value="UER00129"/>
</dbReference>
<gene>
    <name evidence="13" type="primary">purM</name>
    <name evidence="16" type="ORF">SAMN04488045_1265</name>
</gene>
<proteinExistence type="inferred from homology"/>
<dbReference type="GO" id="GO:0004641">
    <property type="term" value="F:phosphoribosylformylglycinamidine cyclo-ligase activity"/>
    <property type="evidence" value="ECO:0007669"/>
    <property type="project" value="UniProtKB-UniRule"/>
</dbReference>
<evidence type="ECO:0000256" key="3">
    <source>
        <dbReference type="ARBA" id="ARBA00013047"/>
    </source>
</evidence>
<dbReference type="GO" id="GO:0006189">
    <property type="term" value="P:'de novo' IMP biosynthetic process"/>
    <property type="evidence" value="ECO:0007669"/>
    <property type="project" value="UniProtKB-UniRule"/>
</dbReference>
<comment type="pathway">
    <text evidence="1 13">Purine metabolism; IMP biosynthesis via de novo pathway; 5-amino-1-(5-phospho-D-ribosyl)imidazole from N(2)-formyl-N(1)-(5-phospho-D-ribosyl)glycinamide: step 2/2.</text>
</comment>
<dbReference type="AlphaFoldDB" id="A0A1H5W0M3"/>
<evidence type="ECO:0000256" key="8">
    <source>
        <dbReference type="ARBA" id="ARBA00022840"/>
    </source>
</evidence>
<protein>
    <recommendedName>
        <fullName evidence="4 13">Phosphoribosylformylglycinamidine cyclo-ligase</fullName>
        <ecNumber evidence="3 13">6.3.3.1</ecNumber>
    </recommendedName>
    <alternativeName>
        <fullName evidence="10 13">AIR synthase</fullName>
    </alternativeName>
    <alternativeName>
        <fullName evidence="11 13">AIRS</fullName>
    </alternativeName>
    <alternativeName>
        <fullName evidence="9 13">Phosphoribosyl-aminoimidazole synthetase</fullName>
    </alternativeName>
</protein>
<evidence type="ECO:0000259" key="15">
    <source>
        <dbReference type="Pfam" id="PF02769"/>
    </source>
</evidence>
<dbReference type="InterPro" id="IPR036921">
    <property type="entry name" value="PurM-like_N_sf"/>
</dbReference>
<comment type="catalytic activity">
    <reaction evidence="12 13">
        <text>2-formamido-N(1)-(5-O-phospho-beta-D-ribosyl)acetamidine + ATP = 5-amino-1-(5-phospho-beta-D-ribosyl)imidazole + ADP + phosphate + H(+)</text>
        <dbReference type="Rhea" id="RHEA:23032"/>
        <dbReference type="ChEBI" id="CHEBI:15378"/>
        <dbReference type="ChEBI" id="CHEBI:30616"/>
        <dbReference type="ChEBI" id="CHEBI:43474"/>
        <dbReference type="ChEBI" id="CHEBI:137981"/>
        <dbReference type="ChEBI" id="CHEBI:147287"/>
        <dbReference type="ChEBI" id="CHEBI:456216"/>
        <dbReference type="EC" id="6.3.3.1"/>
    </reaction>
</comment>
<comment type="similarity">
    <text evidence="2 13">Belongs to the AIR synthase family.</text>
</comment>
<dbReference type="EMBL" id="FNUZ01000002">
    <property type="protein sequence ID" value="SEF93055.1"/>
    <property type="molecule type" value="Genomic_DNA"/>
</dbReference>
<sequence>MSNGKNGITYADAGVDIDAGNALVDRIKPAAKRTQRPGTMSGLGGFGALFDLKGAGYNDPVLVAATDGVGTKLRIAIDTGYFDGVGIDLVAMCVNDLVCQGAEPLFFLDYFATGKLDTDQAATVIEGIAEGCVQSGTALIGGETAEMPGMYPVGDFDLAGFAVGAMERGQDLPADVQVGDVLLGLGSNGVHSNGYSLVRKLVEMSGLGWEAACPWSDKTLGQELLTPTRLYVKQALAAVRAGGVHALAHITGGGLTENLPRVLPEDMGATIDLDTWTLPAVFAWMRELGGMNDAEMLKTFNCGIGMILVVSADEAEALEALLTEQGESVFRIGTVTDQPGVAYSGKLA</sequence>
<dbReference type="GO" id="GO:0005524">
    <property type="term" value="F:ATP binding"/>
    <property type="evidence" value="ECO:0007669"/>
    <property type="project" value="UniProtKB-KW"/>
</dbReference>
<dbReference type="EC" id="6.3.3.1" evidence="3 13"/>
<evidence type="ECO:0000256" key="13">
    <source>
        <dbReference type="HAMAP-Rule" id="MF_00741"/>
    </source>
</evidence>
<dbReference type="InterPro" id="IPR036676">
    <property type="entry name" value="PurM-like_C_sf"/>
</dbReference>
<evidence type="ECO:0000256" key="9">
    <source>
        <dbReference type="ARBA" id="ARBA00031908"/>
    </source>
</evidence>
<dbReference type="GO" id="GO:0004637">
    <property type="term" value="F:phosphoribosylamine-glycine ligase activity"/>
    <property type="evidence" value="ECO:0007669"/>
    <property type="project" value="TreeGrafter"/>
</dbReference>
<keyword evidence="6 13" id="KW-0547">Nucleotide-binding</keyword>
<keyword evidence="13" id="KW-0963">Cytoplasm</keyword>
<evidence type="ECO:0000313" key="17">
    <source>
        <dbReference type="Proteomes" id="UP000236752"/>
    </source>
</evidence>
<dbReference type="Gene3D" id="3.90.650.10">
    <property type="entry name" value="PurM-like C-terminal domain"/>
    <property type="match status" value="1"/>
</dbReference>
<dbReference type="Gene3D" id="3.30.1330.10">
    <property type="entry name" value="PurM-like, N-terminal domain"/>
    <property type="match status" value="1"/>
</dbReference>
<reference evidence="16 17" key="1">
    <citation type="submission" date="2016-10" db="EMBL/GenBank/DDBJ databases">
        <authorList>
            <person name="de Groot N.N."/>
        </authorList>
    </citation>
    <scope>NUCLEOTIDE SEQUENCE [LARGE SCALE GENOMIC DNA]</scope>
    <source>
        <strain evidence="16 17">DSM 26915</strain>
    </source>
</reference>
<organism evidence="16 17">
    <name type="scientific">Thalassococcus halodurans</name>
    <dbReference type="NCBI Taxonomy" id="373675"/>
    <lineage>
        <taxon>Bacteria</taxon>
        <taxon>Pseudomonadati</taxon>
        <taxon>Pseudomonadota</taxon>
        <taxon>Alphaproteobacteria</taxon>
        <taxon>Rhodobacterales</taxon>
        <taxon>Roseobacteraceae</taxon>
        <taxon>Thalassococcus</taxon>
    </lineage>
</organism>
<accession>A0A1H5W0M3</accession>
<comment type="subcellular location">
    <subcellularLocation>
        <location evidence="13">Cytoplasm</location>
    </subcellularLocation>
</comment>
<evidence type="ECO:0000256" key="6">
    <source>
        <dbReference type="ARBA" id="ARBA00022741"/>
    </source>
</evidence>
<dbReference type="RefSeq" id="WP_103909626.1">
    <property type="nucleotide sequence ID" value="NZ_FNUZ01000002.1"/>
</dbReference>
<keyword evidence="8 13" id="KW-0067">ATP-binding</keyword>
<dbReference type="InterPro" id="IPR010918">
    <property type="entry name" value="PurM-like_C_dom"/>
</dbReference>
<name>A0A1H5W0M3_9RHOB</name>
<dbReference type="FunFam" id="3.90.650.10:FF:000001">
    <property type="entry name" value="Phosphoribosylformylglycinamidine cyclo-ligase"/>
    <property type="match status" value="1"/>
</dbReference>
<evidence type="ECO:0000256" key="7">
    <source>
        <dbReference type="ARBA" id="ARBA00022755"/>
    </source>
</evidence>
<dbReference type="PANTHER" id="PTHR10520:SF12">
    <property type="entry name" value="TRIFUNCTIONAL PURINE BIOSYNTHETIC PROTEIN ADENOSINE-3"/>
    <property type="match status" value="1"/>
</dbReference>